<sequence length="333" mass="37060">MNCKDFDGYYWQKVYGEPISIGEDAFQEHLESCPNCQARQRELDHFQALLTARVPAQPEPEMLKSAREHLVVRLRADEGSRSAWNIRDRIREWFTPFPQPLTQPALVLGSLLLGLIIGRYVLVSSPDTSAGMPLVAPVNSAALERHFITENIVNGGSQIQDVRVASLAPESGLLQVNFRATQDYQIEGSSSDDLINVLLTWAVKNESNLGARLNSVQELARNSEVSAVAREVLTYALINDSNDGVRLKALEALSEISRDEITEQAFVKALLKDSNPAIRIRAIDMLLAGDNGFKSTPIYLQAAEADSNAYVKMRARQAIKQSNFNMKLIQLHQ</sequence>
<protein>
    <recommendedName>
        <fullName evidence="3">Zinc-finger domain-containing protein</fullName>
    </recommendedName>
</protein>
<organism evidence="1 2">
    <name type="scientific">candidate division LCP-89 bacterium B3_LCP</name>
    <dbReference type="NCBI Taxonomy" id="2012998"/>
    <lineage>
        <taxon>Bacteria</taxon>
        <taxon>Pseudomonadati</taxon>
        <taxon>Bacteria division LCP-89</taxon>
    </lineage>
</organism>
<gene>
    <name evidence="1" type="ORF">CEE37_00460</name>
</gene>
<dbReference type="Pfam" id="PF13646">
    <property type="entry name" value="HEAT_2"/>
    <property type="match status" value="1"/>
</dbReference>
<dbReference type="InterPro" id="IPR016024">
    <property type="entry name" value="ARM-type_fold"/>
</dbReference>
<reference evidence="1 2" key="1">
    <citation type="submission" date="2017-06" db="EMBL/GenBank/DDBJ databases">
        <title>Novel microbial phyla capable of carbon fixation and sulfur reduction in deep-sea sediments.</title>
        <authorList>
            <person name="Huang J."/>
            <person name="Baker B."/>
            <person name="Wang Y."/>
        </authorList>
    </citation>
    <scope>NUCLEOTIDE SEQUENCE [LARGE SCALE GENOMIC DNA]</scope>
    <source>
        <strain evidence="1">B3_LCP</strain>
    </source>
</reference>
<comment type="caution">
    <text evidence="1">The sequence shown here is derived from an EMBL/GenBank/DDBJ whole genome shotgun (WGS) entry which is preliminary data.</text>
</comment>
<dbReference type="SUPFAM" id="SSF48371">
    <property type="entry name" value="ARM repeat"/>
    <property type="match status" value="1"/>
</dbReference>
<evidence type="ECO:0000313" key="2">
    <source>
        <dbReference type="Proteomes" id="UP000319619"/>
    </source>
</evidence>
<dbReference type="Proteomes" id="UP000319619">
    <property type="component" value="Unassembled WGS sequence"/>
</dbReference>
<dbReference type="EMBL" id="NJBN01000001">
    <property type="protein sequence ID" value="TKJ42183.1"/>
    <property type="molecule type" value="Genomic_DNA"/>
</dbReference>
<dbReference type="InterPro" id="IPR011989">
    <property type="entry name" value="ARM-like"/>
</dbReference>
<evidence type="ECO:0008006" key="3">
    <source>
        <dbReference type="Google" id="ProtNLM"/>
    </source>
</evidence>
<evidence type="ECO:0000313" key="1">
    <source>
        <dbReference type="EMBL" id="TKJ42183.1"/>
    </source>
</evidence>
<name>A0A532V4Q9_UNCL8</name>
<dbReference type="Gene3D" id="1.25.10.10">
    <property type="entry name" value="Leucine-rich Repeat Variant"/>
    <property type="match status" value="1"/>
</dbReference>
<proteinExistence type="predicted"/>
<dbReference type="AlphaFoldDB" id="A0A532V4Q9"/>
<accession>A0A532V4Q9</accession>